<gene>
    <name evidence="4" type="ORF">BH719_06455</name>
</gene>
<feature type="domain" description="HTH marR-type" evidence="3">
    <location>
        <begin position="43"/>
        <end position="89"/>
    </location>
</feature>
<dbReference type="InterPro" id="IPR000600">
    <property type="entry name" value="ROK"/>
</dbReference>
<dbReference type="InterPro" id="IPR043129">
    <property type="entry name" value="ATPase_NBD"/>
</dbReference>
<dbReference type="AlphaFoldDB" id="A0A1D8B333"/>
<dbReference type="Pfam" id="PF00480">
    <property type="entry name" value="ROK"/>
    <property type="match status" value="1"/>
</dbReference>
<dbReference type="InterPro" id="IPR000835">
    <property type="entry name" value="HTH_MarR-typ"/>
</dbReference>
<sequence>MPDHAAAPASSGNGHTCFKAAHGERLTQGMRATNLKASNLSLVLRKILANPGEITRAAISSSTGITRATISRLVDDLIGRGFVEELDPVGDSGRGRPANRLTPTAGRVAALGIEMNVSALDIMLVDLTGRVLARKRVRGDFAGSDPIETMHRASRAARRVVDAGLPSGALFLGSGVGIPGLVSPTALALAPNLGWRDIPLEELLAPISCLDPVVVANEADLAAFAVAHSVPGAPSGPSSFIYVSGEVGVGSGIVVDHRPFRGVRGWSGEIGHICADPNGPMCKCGARGCLESYLGMYALASRAGLDRGARAADILREAAVSERARSALDEAGAALGRCLAAVINATDIPVVILGGVVAELAPALVAPARKELGTRVLQAAWVPPMIRVWGESKSLTARGAALRVLQRLVDDPLSWLEEESGGEWPRARAEKPDQAALR</sequence>
<dbReference type="GO" id="GO:0003700">
    <property type="term" value="F:DNA-binding transcription factor activity"/>
    <property type="evidence" value="ECO:0007669"/>
    <property type="project" value="InterPro"/>
</dbReference>
<evidence type="ECO:0000313" key="5">
    <source>
        <dbReference type="Proteomes" id="UP000095214"/>
    </source>
</evidence>
<dbReference type="SUPFAM" id="SSF46785">
    <property type="entry name" value="Winged helix' DNA-binding domain"/>
    <property type="match status" value="1"/>
</dbReference>
<dbReference type="EMBL" id="CP017298">
    <property type="protein sequence ID" value="AOS47529.1"/>
    <property type="molecule type" value="Genomic_DNA"/>
</dbReference>
<name>A0A1D8B333_9ACTO</name>
<dbReference type="RefSeq" id="WP_009744007.1">
    <property type="nucleotide sequence ID" value="NZ_CP017298.1"/>
</dbReference>
<dbReference type="PANTHER" id="PTHR18964:SF149">
    <property type="entry name" value="BIFUNCTIONAL UDP-N-ACETYLGLUCOSAMINE 2-EPIMERASE_N-ACETYLMANNOSAMINE KINASE"/>
    <property type="match status" value="1"/>
</dbReference>
<feature type="region of interest" description="Disordered" evidence="2">
    <location>
        <begin position="419"/>
        <end position="438"/>
    </location>
</feature>
<feature type="compositionally biased region" description="Basic and acidic residues" evidence="2">
    <location>
        <begin position="425"/>
        <end position="438"/>
    </location>
</feature>
<dbReference type="STRING" id="178339.BH719_06455"/>
<dbReference type="Gene3D" id="3.30.420.40">
    <property type="match status" value="2"/>
</dbReference>
<dbReference type="Pfam" id="PF12802">
    <property type="entry name" value="MarR_2"/>
    <property type="match status" value="1"/>
</dbReference>
<accession>A0A1D8B333</accession>
<dbReference type="OrthoDB" id="3225083at2"/>
<dbReference type="PANTHER" id="PTHR18964">
    <property type="entry name" value="ROK (REPRESSOR, ORF, KINASE) FAMILY"/>
    <property type="match status" value="1"/>
</dbReference>
<dbReference type="Proteomes" id="UP000095214">
    <property type="component" value="Chromosome"/>
</dbReference>
<evidence type="ECO:0000256" key="1">
    <source>
        <dbReference type="ARBA" id="ARBA00006479"/>
    </source>
</evidence>
<reference evidence="4 5" key="1">
    <citation type="submission" date="2016-09" db="EMBL/GenBank/DDBJ databases">
        <title>Complete genome sequence of Actinomyces hongkongensis HKU8.</title>
        <authorList>
            <person name="Gao Y.-X."/>
            <person name="Zhou Y.-Y."/>
            <person name="Xie Y."/>
            <person name="Wang M."/>
            <person name="Wang S.-J."/>
            <person name="Shen S.-G."/>
        </authorList>
    </citation>
    <scope>NUCLEOTIDE SEQUENCE [LARGE SCALE GENOMIC DNA]</scope>
    <source>
        <strain evidence="4 5">HKU8</strain>
    </source>
</reference>
<proteinExistence type="inferred from homology"/>
<dbReference type="InterPro" id="IPR036390">
    <property type="entry name" value="WH_DNA-bd_sf"/>
</dbReference>
<dbReference type="InterPro" id="IPR036388">
    <property type="entry name" value="WH-like_DNA-bd_sf"/>
</dbReference>
<evidence type="ECO:0000256" key="2">
    <source>
        <dbReference type="SAM" id="MobiDB-lite"/>
    </source>
</evidence>
<evidence type="ECO:0000259" key="3">
    <source>
        <dbReference type="Pfam" id="PF12802"/>
    </source>
</evidence>
<organism evidence="4 5">
    <name type="scientific">Pauljensenia hongkongensis</name>
    <dbReference type="NCBI Taxonomy" id="178339"/>
    <lineage>
        <taxon>Bacteria</taxon>
        <taxon>Bacillati</taxon>
        <taxon>Actinomycetota</taxon>
        <taxon>Actinomycetes</taxon>
        <taxon>Actinomycetales</taxon>
        <taxon>Actinomycetaceae</taxon>
        <taxon>Pauljensenia</taxon>
    </lineage>
</organism>
<protein>
    <submittedName>
        <fullName evidence="4">MarR family transcriptional regulator</fullName>
    </submittedName>
</protein>
<evidence type="ECO:0000313" key="4">
    <source>
        <dbReference type="EMBL" id="AOS47529.1"/>
    </source>
</evidence>
<dbReference type="KEGG" id="phon:BH719_06455"/>
<comment type="similarity">
    <text evidence="1">Belongs to the ROK (NagC/XylR) family.</text>
</comment>
<dbReference type="Gene3D" id="1.10.10.10">
    <property type="entry name" value="Winged helix-like DNA-binding domain superfamily/Winged helix DNA-binding domain"/>
    <property type="match status" value="1"/>
</dbReference>
<keyword evidence="5" id="KW-1185">Reference proteome</keyword>
<dbReference type="SUPFAM" id="SSF53067">
    <property type="entry name" value="Actin-like ATPase domain"/>
    <property type="match status" value="1"/>
</dbReference>